<keyword evidence="3" id="KW-1185">Reference proteome</keyword>
<dbReference type="Gene3D" id="1.25.40.10">
    <property type="entry name" value="Tetratricopeptide repeat domain"/>
    <property type="match status" value="1"/>
</dbReference>
<evidence type="ECO:0000313" key="3">
    <source>
        <dbReference type="Proteomes" id="UP000529417"/>
    </source>
</evidence>
<dbReference type="Proteomes" id="UP000529417">
    <property type="component" value="Unassembled WGS sequence"/>
</dbReference>
<gene>
    <name evidence="2" type="ORF">HUK65_09550</name>
</gene>
<dbReference type="InterPro" id="IPR011990">
    <property type="entry name" value="TPR-like_helical_dom_sf"/>
</dbReference>
<comment type="caution">
    <text evidence="2">The sequence shown here is derived from an EMBL/GenBank/DDBJ whole genome shotgun (WGS) entry which is preliminary data.</text>
</comment>
<reference evidence="2 3" key="1">
    <citation type="journal article" date="2000" name="Arch. Microbiol.">
        <title>Rhodobaca bogoriensis gen. nov. and sp. nov., an alkaliphilic purple nonsulfur bacterium from African Rift Valley soda lakes.</title>
        <authorList>
            <person name="Milford A.D."/>
            <person name="Achenbach L.A."/>
            <person name="Jung D.O."/>
            <person name="Madigan M.T."/>
        </authorList>
    </citation>
    <scope>NUCLEOTIDE SEQUENCE [LARGE SCALE GENOMIC DNA]</scope>
    <source>
        <strain evidence="2 3">2376</strain>
    </source>
</reference>
<proteinExistence type="predicted"/>
<dbReference type="InterPro" id="IPR025330">
    <property type="entry name" value="DUF4236"/>
</dbReference>
<dbReference type="Pfam" id="PF14020">
    <property type="entry name" value="DUF4236"/>
    <property type="match status" value="1"/>
</dbReference>
<name>A0A7Z0KZ70_9RHOB</name>
<dbReference type="RefSeq" id="WP_179905938.1">
    <property type="nucleotide sequence ID" value="NZ_JACBXS010000016.1"/>
</dbReference>
<protein>
    <submittedName>
        <fullName evidence="2">DUF4236 domain-containing protein</fullName>
    </submittedName>
</protein>
<dbReference type="EMBL" id="JACBXS010000016">
    <property type="protein sequence ID" value="NYS25236.1"/>
    <property type="molecule type" value="Genomic_DNA"/>
</dbReference>
<feature type="domain" description="DUF4236" evidence="1">
    <location>
        <begin position="3"/>
        <end position="56"/>
    </location>
</feature>
<evidence type="ECO:0000313" key="2">
    <source>
        <dbReference type="EMBL" id="NYS25236.1"/>
    </source>
</evidence>
<accession>A0A7Z0KZ70</accession>
<dbReference type="SUPFAM" id="SSF48452">
    <property type="entry name" value="TPR-like"/>
    <property type="match status" value="1"/>
</dbReference>
<evidence type="ECO:0000259" key="1">
    <source>
        <dbReference type="Pfam" id="PF14020"/>
    </source>
</evidence>
<dbReference type="AlphaFoldDB" id="A0A7Z0KZ70"/>
<organism evidence="2 3">
    <name type="scientific">Rhabdonatronobacter sediminivivens</name>
    <dbReference type="NCBI Taxonomy" id="2743469"/>
    <lineage>
        <taxon>Bacteria</taxon>
        <taxon>Pseudomonadati</taxon>
        <taxon>Pseudomonadota</taxon>
        <taxon>Alphaproteobacteria</taxon>
        <taxon>Rhodobacterales</taxon>
        <taxon>Paracoccaceae</taxon>
        <taxon>Rhabdonatronobacter</taxon>
    </lineage>
</organism>
<sequence>MSFRFWRRVRLAPGVTLNLSKSTASVSFGPRGAKYTISPRGNRSTVGLPGTGLFYTVHDRPGGARVPQRDRLSLGFFRRLVTPADERGFVDGLRALNDGKDAVALEELEAARTLPDAAWMAGMLRLQREDLATARAHLTRALEGRAELGVLYAKYGIDAQISLPVTDEITAHVRPRERGTRLALVEIAQAERDPASAMGHIEALLVAGPGDPVVVLSFAELALDTPGDRALMERVVEVTAGHVNETPVDTAVLLYRARALVALGLPEAAIKVLTLANRRRKDRPVTLMRQIRYDRAVLHEQMGRRAQARRAFERLYAEDPGFADLRDRLALSPSPGAA</sequence>